<dbReference type="Gene3D" id="2.40.160.180">
    <property type="entry name" value="Carbohydrate-selective porin OprB"/>
    <property type="match status" value="1"/>
</dbReference>
<name>A0ABU2ZUJ9_9ALTE</name>
<dbReference type="Proteomes" id="UP001253545">
    <property type="component" value="Unassembled WGS sequence"/>
</dbReference>
<comment type="similarity">
    <text evidence="1 2">Belongs to the OprB family.</text>
</comment>
<dbReference type="PANTHER" id="PTHR37944">
    <property type="entry name" value="PORIN B"/>
    <property type="match status" value="1"/>
</dbReference>
<protein>
    <submittedName>
        <fullName evidence="3">Carbohydrate porin</fullName>
    </submittedName>
</protein>
<sequence>MTLLRVSAIGLFLGGLALSSIGISKVQAQEFFVEYSGDLLKNTSGGNKRASEYVDILYLSVDDQYQLSKNLNIVAHASALYSNGAGFSANIVGDDQVVSNLETGDSLTKLAEAWLRLEGNKWSLLAGLYDINRDFDVLDSAELFFNSSHGIGPDIGLSGGNGPSIFPFYGLGVSGFYQVNEQHSLRFSVTDGLPGDPERPSSIAAKLESGDGAFSIVEWAYKNEDQTWLVGYWQYTVSEPLSALLSSRAITDLNKGYYLRHQRSIGNSRVFFRLGTADSSFNKYDRFMGAGISFESPFSERSEDSWGFAFAYARIGQEAKINAELEGEVLEKGELNVEFTYAYSVNEYIALQPNIQLIKNAGARNIPSSTVLGIRLTLSM</sequence>
<dbReference type="InterPro" id="IPR052932">
    <property type="entry name" value="OprB_Porin"/>
</dbReference>
<dbReference type="PANTHER" id="PTHR37944:SF1">
    <property type="entry name" value="PORIN B"/>
    <property type="match status" value="1"/>
</dbReference>
<organism evidence="3 4">
    <name type="scientific">Glaciecola petra</name>
    <dbReference type="NCBI Taxonomy" id="3075602"/>
    <lineage>
        <taxon>Bacteria</taxon>
        <taxon>Pseudomonadati</taxon>
        <taxon>Pseudomonadota</taxon>
        <taxon>Gammaproteobacteria</taxon>
        <taxon>Alteromonadales</taxon>
        <taxon>Alteromonadaceae</taxon>
        <taxon>Glaciecola</taxon>
    </lineage>
</organism>
<gene>
    <name evidence="3" type="ORF">RM552_12740</name>
</gene>
<comment type="caution">
    <text evidence="3">The sequence shown here is derived from an EMBL/GenBank/DDBJ whole genome shotgun (WGS) entry which is preliminary data.</text>
</comment>
<evidence type="ECO:0000313" key="3">
    <source>
        <dbReference type="EMBL" id="MDT0595718.1"/>
    </source>
</evidence>
<dbReference type="Pfam" id="PF04966">
    <property type="entry name" value="OprB"/>
    <property type="match status" value="1"/>
</dbReference>
<evidence type="ECO:0000256" key="2">
    <source>
        <dbReference type="RuleBase" id="RU363072"/>
    </source>
</evidence>
<evidence type="ECO:0000256" key="1">
    <source>
        <dbReference type="ARBA" id="ARBA00008769"/>
    </source>
</evidence>
<dbReference type="RefSeq" id="WP_311369233.1">
    <property type="nucleotide sequence ID" value="NZ_JAVRHX010000003.1"/>
</dbReference>
<accession>A0ABU2ZUJ9</accession>
<keyword evidence="4" id="KW-1185">Reference proteome</keyword>
<evidence type="ECO:0000313" key="4">
    <source>
        <dbReference type="Proteomes" id="UP001253545"/>
    </source>
</evidence>
<dbReference type="EMBL" id="JAVRHX010000003">
    <property type="protein sequence ID" value="MDT0595718.1"/>
    <property type="molecule type" value="Genomic_DNA"/>
</dbReference>
<dbReference type="InterPro" id="IPR007049">
    <property type="entry name" value="Carb-sel_porin_OprB"/>
</dbReference>
<reference evidence="3 4" key="1">
    <citation type="submission" date="2023-09" db="EMBL/GenBank/DDBJ databases">
        <authorList>
            <person name="Rey-Velasco X."/>
        </authorList>
    </citation>
    <scope>NUCLEOTIDE SEQUENCE [LARGE SCALE GENOMIC DNA]</scope>
    <source>
        <strain evidence="3 4">P117</strain>
    </source>
</reference>
<proteinExistence type="inferred from homology"/>
<dbReference type="InterPro" id="IPR038673">
    <property type="entry name" value="OprB_sf"/>
</dbReference>